<feature type="chain" id="PRO_5028232648" evidence="2">
    <location>
        <begin position="20"/>
        <end position="418"/>
    </location>
</feature>
<evidence type="ECO:0000313" key="4">
    <source>
        <dbReference type="Proteomes" id="UP000515308"/>
    </source>
</evidence>
<dbReference type="Proteomes" id="UP000515308">
    <property type="component" value="Chromosome PVLDE_08"/>
</dbReference>
<organism evidence="3 4">
    <name type="scientific">Plasmodium vinckei lentum</name>
    <dbReference type="NCBI Taxonomy" id="138297"/>
    <lineage>
        <taxon>Eukaryota</taxon>
        <taxon>Sar</taxon>
        <taxon>Alveolata</taxon>
        <taxon>Apicomplexa</taxon>
        <taxon>Aconoidasida</taxon>
        <taxon>Haemosporida</taxon>
        <taxon>Plasmodiidae</taxon>
        <taxon>Plasmodium</taxon>
        <taxon>Plasmodium (Vinckeia)</taxon>
    </lineage>
</organism>
<dbReference type="AlphaFoldDB" id="A0A6V7S131"/>
<dbReference type="Pfam" id="PF07418">
    <property type="entry name" value="PCEMA1"/>
    <property type="match status" value="1"/>
</dbReference>
<gene>
    <name evidence="3" type="ORF">PVLDE_0800120</name>
</gene>
<proteinExistence type="predicted"/>
<dbReference type="InterPro" id="IPR006486">
    <property type="entry name" value="PYST_A"/>
</dbReference>
<dbReference type="InterPro" id="IPR010882">
    <property type="entry name" value="PCEMA1"/>
</dbReference>
<keyword evidence="2" id="KW-0732">Signal</keyword>
<dbReference type="NCBIfam" id="TIGR01599">
    <property type="entry name" value="PYST-A"/>
    <property type="match status" value="1"/>
</dbReference>
<name>A0A6V7S131_PLAVN</name>
<evidence type="ECO:0000256" key="2">
    <source>
        <dbReference type="SAM" id="SignalP"/>
    </source>
</evidence>
<dbReference type="SUPFAM" id="SSF55961">
    <property type="entry name" value="Bet v1-like"/>
    <property type="match status" value="1"/>
</dbReference>
<dbReference type="EMBL" id="LR865370">
    <property type="protein sequence ID" value="CAD2089748.1"/>
    <property type="molecule type" value="Genomic_DNA"/>
</dbReference>
<sequence length="418" mass="48853">MKVMSVGLISLIIFNIVLAKNTSDSGSTKGCFSFLKKKIKTAHKTADEPVKVKGKGTHDPDLPNLQFIDEFDPMLMEIYKGNQTELDKSIISETNGAIVNKATEFLRSENESRRKGWYIRPYEEDYEDMIKDSFISLKNNYQYNQNNSNKRDDTPHSVYKGPGKQKFTEERQLSTINKKDSNDENEKDLLCTDPEETKQAEELINEALIHLVYHATSEDGYKVCINHPEIGLSYYKKEHQGNTNILKVKLNFTDINKYNEIINKLWEFDRFTYFYIWFYRRKIVREYNPNLVILQQRYRRGFVSRQKYFYALAKKVEISKDKTIFVMVSPNINDGYPSDIEFKNTIIESANLFKIDIDSDDDIKADEKKEKEKKKKEDEEEELKLIKTFVNIAGVIIEKKDECVDITYVESINGHSTL</sequence>
<evidence type="ECO:0000313" key="3">
    <source>
        <dbReference type="EMBL" id="CAD2089748.1"/>
    </source>
</evidence>
<dbReference type="VEuPathDB" id="PlasmoDB:PVLDE_0800120"/>
<feature type="signal peptide" evidence="2">
    <location>
        <begin position="1"/>
        <end position="19"/>
    </location>
</feature>
<evidence type="ECO:0000256" key="1">
    <source>
        <dbReference type="SAM" id="MobiDB-lite"/>
    </source>
</evidence>
<feature type="region of interest" description="Disordered" evidence="1">
    <location>
        <begin position="143"/>
        <end position="188"/>
    </location>
</feature>
<protein>
    <submittedName>
        <fullName evidence="3">Fam-a protein</fullName>
    </submittedName>
</protein>
<reference evidence="3 4" key="1">
    <citation type="submission" date="2020-08" db="EMBL/GenBank/DDBJ databases">
        <authorList>
            <person name="Ramaprasad A."/>
        </authorList>
    </citation>
    <scope>NUCLEOTIDE SEQUENCE [LARGE SCALE GENOMIC DNA]</scope>
</reference>
<feature type="compositionally biased region" description="Basic and acidic residues" evidence="1">
    <location>
        <begin position="166"/>
        <end position="188"/>
    </location>
</feature>
<accession>A0A6V7S131</accession>